<feature type="region of interest" description="Disordered" evidence="1">
    <location>
        <begin position="224"/>
        <end position="258"/>
    </location>
</feature>
<sequence>MTTESDCLVMGLCASRPGLISSSKSTSSRKSAVDSTDDDSEKNANENGSGSNKLYFPDPNVGLESSTFTDKEENAAMKLERDLIRSDATWYWKQMNLAMGPTYGERLGHEIHRVSPATRMALLRNMQNHPLSQIEEEGYDGDDTLFGAIGAEDKRALFYHEHPEELCSKRQSNSQIWFTNAPPVKARPPPGDKWWDEGFFDRETAIHPVPEEYLYAGAGDPLEPAINKSKSKRKEDGAVTLLEEEENEQGVKSQDSEPLMGEGLKLLCGIVGSLKRKKKPDSV</sequence>
<feature type="region of interest" description="Disordered" evidence="1">
    <location>
        <begin position="17"/>
        <end position="59"/>
    </location>
</feature>
<evidence type="ECO:0000256" key="1">
    <source>
        <dbReference type="SAM" id="MobiDB-lite"/>
    </source>
</evidence>
<comment type="caution">
    <text evidence="2">The sequence shown here is derived from an EMBL/GenBank/DDBJ whole genome shotgun (WGS) entry which is preliminary data.</text>
</comment>
<evidence type="ECO:0000313" key="3">
    <source>
        <dbReference type="Proteomes" id="UP000660729"/>
    </source>
</evidence>
<name>A0A8H6RMC7_9PEZI</name>
<reference evidence="2" key="1">
    <citation type="submission" date="2020-04" db="EMBL/GenBank/DDBJ databases">
        <title>Draft genome resource of the tomato pathogen Pseudocercospora fuligena.</title>
        <authorList>
            <person name="Zaccaron A."/>
        </authorList>
    </citation>
    <scope>NUCLEOTIDE SEQUENCE</scope>
    <source>
        <strain evidence="2">PF001</strain>
    </source>
</reference>
<dbReference type="AlphaFoldDB" id="A0A8H6RMC7"/>
<gene>
    <name evidence="2" type="ORF">HII31_03675</name>
</gene>
<keyword evidence="3" id="KW-1185">Reference proteome</keyword>
<dbReference type="Proteomes" id="UP000660729">
    <property type="component" value="Unassembled WGS sequence"/>
</dbReference>
<proteinExistence type="predicted"/>
<feature type="compositionally biased region" description="Low complexity" evidence="1">
    <location>
        <begin position="21"/>
        <end position="30"/>
    </location>
</feature>
<organism evidence="2 3">
    <name type="scientific">Pseudocercospora fuligena</name>
    <dbReference type="NCBI Taxonomy" id="685502"/>
    <lineage>
        <taxon>Eukaryota</taxon>
        <taxon>Fungi</taxon>
        <taxon>Dikarya</taxon>
        <taxon>Ascomycota</taxon>
        <taxon>Pezizomycotina</taxon>
        <taxon>Dothideomycetes</taxon>
        <taxon>Dothideomycetidae</taxon>
        <taxon>Mycosphaerellales</taxon>
        <taxon>Mycosphaerellaceae</taxon>
        <taxon>Pseudocercospora</taxon>
    </lineage>
</organism>
<evidence type="ECO:0000313" key="2">
    <source>
        <dbReference type="EMBL" id="KAF7195001.1"/>
    </source>
</evidence>
<dbReference type="EMBL" id="JABCIY010000044">
    <property type="protein sequence ID" value="KAF7195001.1"/>
    <property type="molecule type" value="Genomic_DNA"/>
</dbReference>
<accession>A0A8H6RMC7</accession>
<protein>
    <submittedName>
        <fullName evidence="2">Uncharacterized protein</fullName>
    </submittedName>
</protein>
<dbReference type="OrthoDB" id="3646007at2759"/>